<sequence>MARALERARQSAAEGEVPVGAVICRDGRILGEGRNRPIALADPTAHAEILALRAAGRAEGNYRLPGSTLYVTLEPCSMCLGAMVHARVERLVFGAPDPKTGAVGGCVDLTHMPIHHHRIAVQGGLMAEECGTLLRDFFRARRARS</sequence>
<dbReference type="FunFam" id="3.40.140.10:FF:000005">
    <property type="entry name" value="tRNA-specific adenosine deaminase"/>
    <property type="match status" value="1"/>
</dbReference>
<evidence type="ECO:0000256" key="3">
    <source>
        <dbReference type="ARBA" id="ARBA00022694"/>
    </source>
</evidence>
<dbReference type="PROSITE" id="PS51747">
    <property type="entry name" value="CYT_DCMP_DEAMINASES_2"/>
    <property type="match status" value="1"/>
</dbReference>
<accession>A0A1I4Q652</accession>
<evidence type="ECO:0000313" key="11">
    <source>
        <dbReference type="Proteomes" id="UP000199556"/>
    </source>
</evidence>
<dbReference type="HAMAP" id="MF_00972">
    <property type="entry name" value="tRNA_aden_deaminase"/>
    <property type="match status" value="1"/>
</dbReference>
<evidence type="ECO:0000256" key="7">
    <source>
        <dbReference type="ARBA" id="ARBA00048045"/>
    </source>
</evidence>
<keyword evidence="4 8" id="KW-0479">Metal-binding</keyword>
<dbReference type="STRING" id="195064.SAMN05421721_103185"/>
<dbReference type="AlphaFoldDB" id="A0A1I4Q652"/>
<keyword evidence="6 8" id="KW-0862">Zinc</keyword>
<evidence type="ECO:0000256" key="2">
    <source>
        <dbReference type="ARBA" id="ARBA00011738"/>
    </source>
</evidence>
<dbReference type="PROSITE" id="PS00903">
    <property type="entry name" value="CYT_DCMP_DEAMINASES_1"/>
    <property type="match status" value="1"/>
</dbReference>
<reference evidence="10 11" key="1">
    <citation type="submission" date="2016-10" db="EMBL/GenBank/DDBJ databases">
        <authorList>
            <person name="de Groot N.N."/>
        </authorList>
    </citation>
    <scope>NUCLEOTIDE SEQUENCE [LARGE SCALE GENOMIC DNA]</scope>
    <source>
        <strain evidence="10 11">DSM 4180</strain>
    </source>
</reference>
<keyword evidence="3 8" id="KW-0819">tRNA processing</keyword>
<comment type="subunit">
    <text evidence="2 8">Homodimer.</text>
</comment>
<feature type="binding site" evidence="8">
    <location>
        <position position="79"/>
    </location>
    <ligand>
        <name>Zn(2+)</name>
        <dbReference type="ChEBI" id="CHEBI:29105"/>
        <note>catalytic</note>
    </ligand>
</feature>
<evidence type="ECO:0000256" key="5">
    <source>
        <dbReference type="ARBA" id="ARBA00022801"/>
    </source>
</evidence>
<feature type="binding site" evidence="8">
    <location>
        <position position="46"/>
    </location>
    <ligand>
        <name>Zn(2+)</name>
        <dbReference type="ChEBI" id="CHEBI:29105"/>
        <note>catalytic</note>
    </ligand>
</feature>
<comment type="catalytic activity">
    <reaction evidence="7 8">
        <text>adenosine(34) in tRNA + H2O + H(+) = inosine(34) in tRNA + NH4(+)</text>
        <dbReference type="Rhea" id="RHEA:43168"/>
        <dbReference type="Rhea" id="RHEA-COMP:10373"/>
        <dbReference type="Rhea" id="RHEA-COMP:10374"/>
        <dbReference type="ChEBI" id="CHEBI:15377"/>
        <dbReference type="ChEBI" id="CHEBI:15378"/>
        <dbReference type="ChEBI" id="CHEBI:28938"/>
        <dbReference type="ChEBI" id="CHEBI:74411"/>
        <dbReference type="ChEBI" id="CHEBI:82852"/>
        <dbReference type="EC" id="3.5.4.33"/>
    </reaction>
</comment>
<dbReference type="NCBIfam" id="NF008113">
    <property type="entry name" value="PRK10860.1"/>
    <property type="match status" value="1"/>
</dbReference>
<dbReference type="GO" id="GO:0002100">
    <property type="term" value="P:tRNA wobble adenosine to inosine editing"/>
    <property type="evidence" value="ECO:0007669"/>
    <property type="project" value="UniProtKB-UniRule"/>
</dbReference>
<dbReference type="GO" id="GO:0008270">
    <property type="term" value="F:zinc ion binding"/>
    <property type="evidence" value="ECO:0007669"/>
    <property type="project" value="UniProtKB-UniRule"/>
</dbReference>
<dbReference type="PANTHER" id="PTHR11079">
    <property type="entry name" value="CYTOSINE DEAMINASE FAMILY MEMBER"/>
    <property type="match status" value="1"/>
</dbReference>
<gene>
    <name evidence="8" type="primary">tadA</name>
    <name evidence="10" type="ORF">SAMN05421721_103185</name>
</gene>
<dbReference type="GO" id="GO:0052717">
    <property type="term" value="F:tRNA-specific adenosine-34 deaminase activity"/>
    <property type="evidence" value="ECO:0007669"/>
    <property type="project" value="UniProtKB-UniRule"/>
</dbReference>
<dbReference type="Pfam" id="PF00383">
    <property type="entry name" value="dCMP_cyt_deam_1"/>
    <property type="match status" value="1"/>
</dbReference>
<name>A0A1I4Q652_ECTMO</name>
<dbReference type="SUPFAM" id="SSF53927">
    <property type="entry name" value="Cytidine deaminase-like"/>
    <property type="match status" value="1"/>
</dbReference>
<keyword evidence="11" id="KW-1185">Reference proteome</keyword>
<evidence type="ECO:0000256" key="6">
    <source>
        <dbReference type="ARBA" id="ARBA00022833"/>
    </source>
</evidence>
<comment type="cofactor">
    <cofactor evidence="8">
        <name>Zn(2+)</name>
        <dbReference type="ChEBI" id="CHEBI:29105"/>
    </cofactor>
    <text evidence="8">Binds 1 zinc ion per subunit.</text>
</comment>
<dbReference type="InterPro" id="IPR002125">
    <property type="entry name" value="CMP_dCMP_dom"/>
</dbReference>
<dbReference type="InterPro" id="IPR016192">
    <property type="entry name" value="APOBEC/CMP_deaminase_Zn-bd"/>
</dbReference>
<dbReference type="PANTHER" id="PTHR11079:SF202">
    <property type="entry name" value="TRNA-SPECIFIC ADENOSINE DEAMINASE"/>
    <property type="match status" value="1"/>
</dbReference>
<evidence type="ECO:0000259" key="9">
    <source>
        <dbReference type="PROSITE" id="PS51747"/>
    </source>
</evidence>
<evidence type="ECO:0000256" key="4">
    <source>
        <dbReference type="ARBA" id="ARBA00022723"/>
    </source>
</evidence>
<dbReference type="Proteomes" id="UP000199556">
    <property type="component" value="Unassembled WGS sequence"/>
</dbReference>
<dbReference type="EMBL" id="FOUO01000003">
    <property type="protein sequence ID" value="SFM35561.1"/>
    <property type="molecule type" value="Genomic_DNA"/>
</dbReference>
<evidence type="ECO:0000256" key="1">
    <source>
        <dbReference type="ARBA" id="ARBA00010669"/>
    </source>
</evidence>
<dbReference type="Gene3D" id="3.40.140.10">
    <property type="entry name" value="Cytidine Deaminase, domain 2"/>
    <property type="match status" value="1"/>
</dbReference>
<feature type="active site" description="Proton donor" evidence="8">
    <location>
        <position position="48"/>
    </location>
</feature>
<dbReference type="InterPro" id="IPR016193">
    <property type="entry name" value="Cytidine_deaminase-like"/>
</dbReference>
<keyword evidence="5 8" id="KW-0378">Hydrolase</keyword>
<protein>
    <recommendedName>
        <fullName evidence="8">tRNA-specific adenosine deaminase</fullName>
        <ecNumber evidence="8">3.5.4.33</ecNumber>
    </recommendedName>
</protein>
<feature type="binding site" evidence="8">
    <location>
        <position position="76"/>
    </location>
    <ligand>
        <name>Zn(2+)</name>
        <dbReference type="ChEBI" id="CHEBI:29105"/>
        <note>catalytic</note>
    </ligand>
</feature>
<dbReference type="EC" id="3.5.4.33" evidence="8"/>
<evidence type="ECO:0000313" key="10">
    <source>
        <dbReference type="EMBL" id="SFM35561.1"/>
    </source>
</evidence>
<feature type="domain" description="CMP/dCMP-type deaminase" evidence="9">
    <location>
        <begin position="1"/>
        <end position="106"/>
    </location>
</feature>
<organism evidence="10 11">
    <name type="scientific">Ectothiorhodospira mobilis</name>
    <dbReference type="NCBI Taxonomy" id="195064"/>
    <lineage>
        <taxon>Bacteria</taxon>
        <taxon>Pseudomonadati</taxon>
        <taxon>Pseudomonadota</taxon>
        <taxon>Gammaproteobacteria</taxon>
        <taxon>Chromatiales</taxon>
        <taxon>Ectothiorhodospiraceae</taxon>
        <taxon>Ectothiorhodospira</taxon>
    </lineage>
</organism>
<comment type="similarity">
    <text evidence="1">Belongs to the cytidine and deoxycytidylate deaminase family. ADAT2 subfamily.</text>
</comment>
<proteinExistence type="inferred from homology"/>
<comment type="function">
    <text evidence="8">Catalyzes the deamination of adenosine to inosine at the wobble position 34 of tRNA(Arg2).</text>
</comment>
<dbReference type="CDD" id="cd01285">
    <property type="entry name" value="nucleoside_deaminase"/>
    <property type="match status" value="1"/>
</dbReference>
<evidence type="ECO:0000256" key="8">
    <source>
        <dbReference type="HAMAP-Rule" id="MF_00972"/>
    </source>
</evidence>
<dbReference type="InterPro" id="IPR028883">
    <property type="entry name" value="tRNA_aden_deaminase"/>
</dbReference>